<gene>
    <name evidence="1" type="ORF">GLOINDRAFT_95304</name>
</gene>
<name>U9U2U6_RHIID</name>
<accession>U9U2U6</accession>
<organism evidence="1">
    <name type="scientific">Rhizophagus irregularis (strain DAOM 181602 / DAOM 197198 / MUCL 43194)</name>
    <name type="common">Arbuscular mycorrhizal fungus</name>
    <name type="synonym">Glomus intraradices</name>
    <dbReference type="NCBI Taxonomy" id="747089"/>
    <lineage>
        <taxon>Eukaryota</taxon>
        <taxon>Fungi</taxon>
        <taxon>Fungi incertae sedis</taxon>
        <taxon>Mucoromycota</taxon>
        <taxon>Glomeromycotina</taxon>
        <taxon>Glomeromycetes</taxon>
        <taxon>Glomerales</taxon>
        <taxon>Glomeraceae</taxon>
        <taxon>Rhizophagus</taxon>
    </lineage>
</organism>
<reference evidence="1" key="1">
    <citation type="submission" date="2013-07" db="EMBL/GenBank/DDBJ databases">
        <title>The genome of an arbuscular mycorrhizal fungus provides insights into the evolution of the oldest plant symbiosis.</title>
        <authorList>
            <consortium name="DOE Joint Genome Institute"/>
            <person name="Tisserant E."/>
            <person name="Malbreil M."/>
            <person name="Kuo A."/>
            <person name="Kohler A."/>
            <person name="Symeonidi A."/>
            <person name="Balestrini R."/>
            <person name="Charron P."/>
            <person name="Duensing N."/>
            <person name="Frei-dit-Frey N."/>
            <person name="Gianinazzi-Pearson V."/>
            <person name="Gilbert B."/>
            <person name="Handa Y."/>
            <person name="Hijri M."/>
            <person name="Kaul R."/>
            <person name="Kawaguchi M."/>
            <person name="Krajinski F."/>
            <person name="Lammers P."/>
            <person name="Lapierre D."/>
            <person name="Masclaux F.G."/>
            <person name="Murat C."/>
            <person name="Morin E."/>
            <person name="Ndikumana S."/>
            <person name="Pagni M."/>
            <person name="Petitpierre D."/>
            <person name="Requena N."/>
            <person name="Rosikiewicz P."/>
            <person name="Riley R."/>
            <person name="Saito K."/>
            <person name="San Clemente H."/>
            <person name="Shapiro H."/>
            <person name="van Tuinen D."/>
            <person name="Becard G."/>
            <person name="Bonfante P."/>
            <person name="Paszkowski U."/>
            <person name="Shachar-Hill Y."/>
            <person name="Young J.P."/>
            <person name="Sanders I.R."/>
            <person name="Henrissat B."/>
            <person name="Rensing S.A."/>
            <person name="Grigoriev I.V."/>
            <person name="Corradi N."/>
            <person name="Roux C."/>
            <person name="Martin F."/>
        </authorList>
    </citation>
    <scope>NUCLEOTIDE SEQUENCE</scope>
    <source>
        <strain evidence="1">DAOM 197198</strain>
    </source>
</reference>
<dbReference type="EMBL" id="KI282682">
    <property type="protein sequence ID" value="ESA14675.1"/>
    <property type="molecule type" value="Genomic_DNA"/>
</dbReference>
<dbReference type="HOGENOM" id="CLU_1705179_0_0_1"/>
<dbReference type="AlphaFoldDB" id="U9U2U6"/>
<evidence type="ECO:0000313" key="1">
    <source>
        <dbReference type="EMBL" id="ESA14675.1"/>
    </source>
</evidence>
<proteinExistence type="predicted"/>
<protein>
    <submittedName>
        <fullName evidence="1">Uncharacterized protein</fullName>
    </submittedName>
</protein>
<sequence>MYCIASFSVLFILAGLWKSNKVCTFRILCHSRPKTVKLQNLGPVLLFLRPISDKMLKDRHFGSAIGWKLGIIYNSHTRLISKSIGIFTKRPSKKVAKNSGINYVEIKTFGQVFLIFMIIGPFLYNNKKITSFTDFFRGIEVVKYGDHQYLKQFF</sequence>